<evidence type="ECO:0000313" key="2">
    <source>
        <dbReference type="Proteomes" id="UP000638188"/>
    </source>
</evidence>
<evidence type="ECO:0000313" key="1">
    <source>
        <dbReference type="EMBL" id="GGD12777.1"/>
    </source>
</evidence>
<accession>A0ABQ1Q5B1</accession>
<protein>
    <recommendedName>
        <fullName evidence="3">SPOR domain-containing protein</fullName>
    </recommendedName>
</protein>
<dbReference type="Proteomes" id="UP000638188">
    <property type="component" value="Unassembled WGS sequence"/>
</dbReference>
<dbReference type="RefSeq" id="WP_150279443.1">
    <property type="nucleotide sequence ID" value="NZ_BMFF01000015.1"/>
</dbReference>
<gene>
    <name evidence="1" type="ORF">GCM10007418_34550</name>
</gene>
<keyword evidence="2" id="KW-1185">Reference proteome</keyword>
<name>A0ABQ1Q5B1_9GAMM</name>
<dbReference type="EMBL" id="BMFF01000015">
    <property type="protein sequence ID" value="GGD12777.1"/>
    <property type="molecule type" value="Genomic_DNA"/>
</dbReference>
<comment type="caution">
    <text evidence="1">The sequence shown here is derived from an EMBL/GenBank/DDBJ whole genome shotgun (WGS) entry which is preliminary data.</text>
</comment>
<organism evidence="1 2">
    <name type="scientific">Halopseudomonas salina</name>
    <dbReference type="NCBI Taxonomy" id="1323744"/>
    <lineage>
        <taxon>Bacteria</taxon>
        <taxon>Pseudomonadati</taxon>
        <taxon>Pseudomonadota</taxon>
        <taxon>Gammaproteobacteria</taxon>
        <taxon>Pseudomonadales</taxon>
        <taxon>Pseudomonadaceae</taxon>
        <taxon>Halopseudomonas</taxon>
    </lineage>
</organism>
<evidence type="ECO:0008006" key="3">
    <source>
        <dbReference type="Google" id="ProtNLM"/>
    </source>
</evidence>
<reference evidence="2" key="1">
    <citation type="journal article" date="2019" name="Int. J. Syst. Evol. Microbiol.">
        <title>The Global Catalogue of Microorganisms (GCM) 10K type strain sequencing project: providing services to taxonomists for standard genome sequencing and annotation.</title>
        <authorList>
            <consortium name="The Broad Institute Genomics Platform"/>
            <consortium name="The Broad Institute Genome Sequencing Center for Infectious Disease"/>
            <person name="Wu L."/>
            <person name="Ma J."/>
        </authorList>
    </citation>
    <scope>NUCLEOTIDE SEQUENCE [LARGE SCALE GENOMIC DNA]</scope>
    <source>
        <strain evidence="2">CGMCC 1.12482</strain>
    </source>
</reference>
<sequence length="219" mass="24099">MRSVFLFLLLLNVLYALWQLQDDKAVQALYDSADVPLEGLASESAGESLVRHESTTLPATPASLCVNLGAFKTSEKAEQLRQRLLALSIQSKVISREVADALDYWLIFPVQGGSPEAIQRLKLLQAQGIDSFLISQGPLAGNISLGVFSREDYALARQAQLQAEGYGVEVEALEKVSAEYLVQVDADARRLVDQSMLARMRESFPGLQHQFDPCDPVAY</sequence>
<dbReference type="InterPro" id="IPR036680">
    <property type="entry name" value="SPOR-like_sf"/>
</dbReference>
<dbReference type="SUPFAM" id="SSF110997">
    <property type="entry name" value="Sporulation related repeat"/>
    <property type="match status" value="1"/>
</dbReference>
<proteinExistence type="predicted"/>